<dbReference type="InterPro" id="IPR004859">
    <property type="entry name" value="Xrn1_N"/>
</dbReference>
<keyword evidence="20" id="KW-1185">Reference proteome</keyword>
<evidence type="ECO:0000259" key="16">
    <source>
        <dbReference type="Pfam" id="PF18129"/>
    </source>
</evidence>
<dbReference type="STRING" id="37546.A0A1B0G1I8"/>
<dbReference type="InterPro" id="IPR047008">
    <property type="entry name" value="XRN1_SH3_sf"/>
</dbReference>
<evidence type="ECO:0000256" key="10">
    <source>
        <dbReference type="ARBA" id="ARBA00023242"/>
    </source>
</evidence>
<keyword evidence="2" id="KW-0806">Transcription termination</keyword>
<feature type="region of interest" description="Disordered" evidence="13">
    <location>
        <begin position="1273"/>
        <end position="1299"/>
    </location>
</feature>
<feature type="domain" description="Xrn1 N-terminal" evidence="14">
    <location>
        <begin position="1"/>
        <end position="226"/>
    </location>
</feature>
<evidence type="ECO:0000313" key="20">
    <source>
        <dbReference type="Proteomes" id="UP000092444"/>
    </source>
</evidence>
<evidence type="ECO:0000259" key="14">
    <source>
        <dbReference type="Pfam" id="PF03159"/>
    </source>
</evidence>
<dbReference type="Gene3D" id="3.40.50.12390">
    <property type="match status" value="2"/>
</dbReference>
<evidence type="ECO:0000256" key="1">
    <source>
        <dbReference type="ARBA" id="ARBA00004123"/>
    </source>
</evidence>
<feature type="compositionally biased region" description="Polar residues" evidence="13">
    <location>
        <begin position="1473"/>
        <end position="1487"/>
    </location>
</feature>
<comment type="similarity">
    <text evidence="11 12">Belongs to the 5'-3' exonuclease family.</text>
</comment>
<dbReference type="PANTHER" id="PTHR12341:SF7">
    <property type="entry name" value="5'-3' EXORIBONUCLEASE 1"/>
    <property type="match status" value="1"/>
</dbReference>
<evidence type="ECO:0000259" key="15">
    <source>
        <dbReference type="Pfam" id="PF17846"/>
    </source>
</evidence>
<dbReference type="FunFam" id="3.40.50.12390:FF:000004">
    <property type="entry name" value="5'-3' exoribonuclease 1"/>
    <property type="match status" value="1"/>
</dbReference>
<evidence type="ECO:0000259" key="18">
    <source>
        <dbReference type="Pfam" id="PF18334"/>
    </source>
</evidence>
<feature type="region of interest" description="Disordered" evidence="13">
    <location>
        <begin position="1473"/>
        <end position="1511"/>
    </location>
</feature>
<keyword evidence="8" id="KW-0805">Transcription regulation</keyword>
<dbReference type="GO" id="GO:0005737">
    <property type="term" value="C:cytoplasm"/>
    <property type="evidence" value="ECO:0007669"/>
    <property type="project" value="UniProtKB-SubCell"/>
</dbReference>
<dbReference type="InterPro" id="IPR040992">
    <property type="entry name" value="XRN1_D1"/>
</dbReference>
<keyword evidence="12" id="KW-0963">Cytoplasm</keyword>
<dbReference type="InterPro" id="IPR041412">
    <property type="entry name" value="Xrn1_helical"/>
</dbReference>
<dbReference type="Gene3D" id="2.170.260.40">
    <property type="match status" value="1"/>
</dbReference>
<dbReference type="Gene3D" id="2.30.30.750">
    <property type="match status" value="1"/>
</dbReference>
<proteinExistence type="inferred from homology"/>
<dbReference type="InterPro" id="IPR047007">
    <property type="entry name" value="XRN1_D1_sf"/>
</dbReference>
<dbReference type="VEuPathDB" id="VectorBase:GMOY007142"/>
<evidence type="ECO:0000256" key="8">
    <source>
        <dbReference type="ARBA" id="ARBA00023015"/>
    </source>
</evidence>
<dbReference type="EnsemblMetazoa" id="GMOY007142-RA">
    <property type="protein sequence ID" value="GMOY007142-PA"/>
    <property type="gene ID" value="GMOY007142"/>
</dbReference>
<dbReference type="GO" id="GO:0005634">
    <property type="term" value="C:nucleus"/>
    <property type="evidence" value="ECO:0007669"/>
    <property type="project" value="UniProtKB-SubCell"/>
</dbReference>
<dbReference type="PANTHER" id="PTHR12341">
    <property type="entry name" value="5'-&gt;3' EXORIBONUCLEASE"/>
    <property type="match status" value="1"/>
</dbReference>
<dbReference type="Gene3D" id="1.25.40.1050">
    <property type="match status" value="1"/>
</dbReference>
<dbReference type="InterPro" id="IPR041385">
    <property type="entry name" value="SH3_12"/>
</dbReference>
<name>A0A1B0G1I8_GLOMM</name>
<feature type="domain" description="5'-3' exoribonuclease 1 SH3-like" evidence="16">
    <location>
        <begin position="1066"/>
        <end position="1144"/>
    </location>
</feature>
<dbReference type="GO" id="GO:0006364">
    <property type="term" value="P:rRNA processing"/>
    <property type="evidence" value="ECO:0007669"/>
    <property type="project" value="UniProtKB-KW"/>
</dbReference>
<feature type="domain" description="Exoribonuclease Xrn1 D2/D3" evidence="18">
    <location>
        <begin position="811"/>
        <end position="1037"/>
    </location>
</feature>
<dbReference type="GO" id="GO:0004534">
    <property type="term" value="F:5'-3' RNA exonuclease activity"/>
    <property type="evidence" value="ECO:0007669"/>
    <property type="project" value="TreeGrafter"/>
</dbReference>
<dbReference type="EC" id="3.1.13.-" evidence="12"/>
<accession>A0A1B0G1I8</accession>
<protein>
    <recommendedName>
        <fullName evidence="12">5'-3' exoribonuclease 1</fullName>
        <ecNumber evidence="12">3.1.13.-</ecNumber>
    </recommendedName>
</protein>
<dbReference type="GO" id="GO:0003723">
    <property type="term" value="F:RNA binding"/>
    <property type="evidence" value="ECO:0007669"/>
    <property type="project" value="UniProtKB-KW"/>
</dbReference>
<dbReference type="Pfam" id="PF18332">
    <property type="entry name" value="XRN1_D1"/>
    <property type="match status" value="1"/>
</dbReference>
<dbReference type="Proteomes" id="UP000092444">
    <property type="component" value="Unassembled WGS sequence"/>
</dbReference>
<dbReference type="GO" id="GO:0006353">
    <property type="term" value="P:DNA-templated transcription termination"/>
    <property type="evidence" value="ECO:0007669"/>
    <property type="project" value="UniProtKB-KW"/>
</dbReference>
<sequence>MGVPKFFRYVSERYPCLSELAREQSIPKFDNLYLDMNGIIHNCSHPDDANIHFNITEEEMFRDMFNYVDKLFFLIKPGKLFFMAVDGVAPRAKMNQQRSRRFRSVKDAEILEKKALSRGEVRAHERFDSNCITPGTEFMDRLHEALRYFIKSKISSDPLWQKCRVILSGQDFPGEGEHKIMDYIRYLKSQADFNPNTRHCLYGLDADLIILGLCTHELHFVVLREEVKFGKKSKRASVEETRFFLLHLGLFREYLELEFNELKQYPSYEIAQLIDDWVLMGFMVGNDFIPHLPCLHISTNALPLLYKTYIKVYPTLNGNINENGKLNLERLEKYFAALAEVEFDIFQENHADLKYFEAKQSKNGTEEAFDFDVNEINMENTDHDLAALIENSRKFLGDDDDLSDNGGQHIFKEFENYKRNYYMNKLNKDNVNGELKREQAICYITALQWVLDYYYRGVQSWDWYYPHHYAPFISDLKDFKDHKIEFNMGTPFLPFQQLLAVLPAASKNLLPPAYRDLMTNANSEVIHFYPENFETDLNGKQHEWEAVVLIPFIDEKVLLHAMEACDKHLTAIERKRNQHGPMLQYDYHPDSQGQIQGIHSLKVLYNVFCTEKPFWSKDIAVSSSDTVCVDLPNAARSVFFPGFPTMKHLDFDFELKYARAKVFDYPSRSENMILQPKPRKTLSDVFAVAEKYLNQVVYVGWPHLNKAKVVAVSSREKYIDIDGIKEMESKVFDANVRAAKEHLTTRMGIEISDFIVMIYVRTFAGSSVVCGSQGKVSTNEIWNEKITIYPAQGLVSQIAVQHPLNNQFKRIEQLFPENSRIFFIGNPYYGSEGIVMNPMLVYECGRLKVNITVLPEPNFAAAKYVESQLEKDYIASSQTSIQLGINPKCLVRLTGNLLVAHGVRPLKGDVPETSVKYQIGLQFKNIRDQEELAGYATRVDGQWFFSSKALALIQAYCSQFPLVIEYLSRYSERSEEIYADDIFPGATAQKKIVEITAWLKQQDHVKAEKVPWGSKTLKKEAVEGILCAIEQLKTLPVKTVKLQVKPHLLLKPDISLPEAYKAKRPIKLFDRVVVVKTTYLVPLGAKGTVIGVYPIIDPNPVRFECVKAVDYFYEILFDKNLPSGNDIYGIAQRRVHRVAESSVLLIAQDNIRENETGATPKLINRSYKTLQKANIMTPAISGNNIELNTNNNLKKNGNANVSKITTVTKSTDDFWTPSSDTKLKCSVAQTAFLDHTAVNKKLTEGVPGEMGKQLISHTETQALKDLLGLIPNKDKRSNPPALNIVSPNNPNKQQLPQPPSYWRLDAQAVNTSTSQSNAQIPYQYHRNFPPPTHPKVPQIAIPFNYALIPPTNAMPASNRNFNLRFPLMSAPSIQQYYQPSGQQYNHYLHQPAQPSKMPTTLDNQQFCNDKIFNSNSLNQKGAFIPLQVVRSKEFCQQQATAVVSNGSSLKRSNTDKNGSERIATELTQLSLNETNDNHASLPNQSDSPKPICTTRRKPPRIPKIGAKFDYA</sequence>
<evidence type="ECO:0000256" key="3">
    <source>
        <dbReference type="ARBA" id="ARBA00022552"/>
    </source>
</evidence>
<feature type="domain" description="5'-3' exoribonuclease 1 D1" evidence="17">
    <location>
        <begin position="641"/>
        <end position="799"/>
    </location>
</feature>
<evidence type="ECO:0000259" key="17">
    <source>
        <dbReference type="Pfam" id="PF18332"/>
    </source>
</evidence>
<dbReference type="Pfam" id="PF17846">
    <property type="entry name" value="XRN_M"/>
    <property type="match status" value="1"/>
</dbReference>
<dbReference type="Pfam" id="PF18129">
    <property type="entry name" value="SH3_12"/>
    <property type="match status" value="1"/>
</dbReference>
<keyword evidence="3" id="KW-0698">rRNA processing</keyword>
<evidence type="ECO:0000256" key="5">
    <source>
        <dbReference type="ARBA" id="ARBA00022722"/>
    </source>
</evidence>
<evidence type="ECO:0000256" key="12">
    <source>
        <dbReference type="PIRNR" id="PIRNR006743"/>
    </source>
</evidence>
<reference evidence="19" key="1">
    <citation type="submission" date="2020-05" db="UniProtKB">
        <authorList>
            <consortium name="EnsemblMetazoa"/>
        </authorList>
    </citation>
    <scope>IDENTIFICATION</scope>
    <source>
        <strain evidence="19">Yale</strain>
    </source>
</reference>
<dbReference type="InterPro" id="IPR027073">
    <property type="entry name" value="5_3_exoribonuclease"/>
</dbReference>
<evidence type="ECO:0000256" key="7">
    <source>
        <dbReference type="ARBA" id="ARBA00022839"/>
    </source>
</evidence>
<keyword evidence="6 12" id="KW-0378">Hydrolase</keyword>
<keyword evidence="5 12" id="KW-0540">Nuclease</keyword>
<dbReference type="FunFam" id="1.25.40.1050:FF:000001">
    <property type="entry name" value="5'-3' exoribonuclease 1"/>
    <property type="match status" value="1"/>
</dbReference>
<dbReference type="FunFam" id="3.40.50.12390:FF:000005">
    <property type="entry name" value="5'-3' exoribonuclease 2"/>
    <property type="match status" value="1"/>
</dbReference>
<dbReference type="Pfam" id="PF03159">
    <property type="entry name" value="XRN_N"/>
    <property type="match status" value="1"/>
</dbReference>
<evidence type="ECO:0000256" key="2">
    <source>
        <dbReference type="ARBA" id="ARBA00022472"/>
    </source>
</evidence>
<dbReference type="InterPro" id="IPR016494">
    <property type="entry name" value="5_3_exoribonuclease_1"/>
</dbReference>
<dbReference type="GO" id="GO:0016075">
    <property type="term" value="P:rRNA catabolic process"/>
    <property type="evidence" value="ECO:0007669"/>
    <property type="project" value="TreeGrafter"/>
</dbReference>
<keyword evidence="9" id="KW-0804">Transcription</keyword>
<dbReference type="EMBL" id="CCAG010002137">
    <property type="status" value="NOT_ANNOTATED_CDS"/>
    <property type="molecule type" value="Genomic_DNA"/>
</dbReference>
<feature type="domain" description="Xrn1 helical" evidence="15">
    <location>
        <begin position="268"/>
        <end position="579"/>
    </location>
</feature>
<evidence type="ECO:0000256" key="4">
    <source>
        <dbReference type="ARBA" id="ARBA00022664"/>
    </source>
</evidence>
<evidence type="ECO:0000256" key="13">
    <source>
        <dbReference type="SAM" id="MobiDB-lite"/>
    </source>
</evidence>
<dbReference type="CDD" id="cd18673">
    <property type="entry name" value="PIN_XRN1-2-like"/>
    <property type="match status" value="1"/>
</dbReference>
<dbReference type="InterPro" id="IPR041106">
    <property type="entry name" value="XRN1_D2_D3"/>
</dbReference>
<evidence type="ECO:0000256" key="11">
    <source>
        <dbReference type="ARBA" id="ARBA00038299"/>
    </source>
</evidence>
<organism evidence="19 20">
    <name type="scientific">Glossina morsitans morsitans</name>
    <name type="common">Savannah tsetse fly</name>
    <dbReference type="NCBI Taxonomy" id="37546"/>
    <lineage>
        <taxon>Eukaryota</taxon>
        <taxon>Metazoa</taxon>
        <taxon>Ecdysozoa</taxon>
        <taxon>Arthropoda</taxon>
        <taxon>Hexapoda</taxon>
        <taxon>Insecta</taxon>
        <taxon>Pterygota</taxon>
        <taxon>Neoptera</taxon>
        <taxon>Endopterygota</taxon>
        <taxon>Diptera</taxon>
        <taxon>Brachycera</taxon>
        <taxon>Muscomorpha</taxon>
        <taxon>Hippoboscoidea</taxon>
        <taxon>Glossinidae</taxon>
        <taxon>Glossina</taxon>
    </lineage>
</organism>
<keyword evidence="10" id="KW-0539">Nucleus</keyword>
<comment type="subcellular location">
    <subcellularLocation>
        <location evidence="12">Cytoplasm</location>
    </subcellularLocation>
    <subcellularLocation>
        <location evidence="1">Nucleus</location>
    </subcellularLocation>
</comment>
<dbReference type="PhylomeDB" id="A0A1B0G1I8"/>
<dbReference type="PIRSF" id="PIRSF006743">
    <property type="entry name" value="Exonuclease_Xnr1"/>
    <property type="match status" value="1"/>
</dbReference>
<keyword evidence="12" id="KW-0694">RNA-binding</keyword>
<dbReference type="GO" id="GO:0000956">
    <property type="term" value="P:nuclear-transcribed mRNA catabolic process"/>
    <property type="evidence" value="ECO:0007669"/>
    <property type="project" value="InterPro"/>
</dbReference>
<evidence type="ECO:0000256" key="9">
    <source>
        <dbReference type="ARBA" id="ARBA00023163"/>
    </source>
</evidence>
<keyword evidence="7 12" id="KW-0269">Exonuclease</keyword>
<evidence type="ECO:0000313" key="19">
    <source>
        <dbReference type="EnsemblMetazoa" id="GMOY007142-PA"/>
    </source>
</evidence>
<evidence type="ECO:0000256" key="6">
    <source>
        <dbReference type="ARBA" id="ARBA00022801"/>
    </source>
</evidence>
<keyword evidence="4" id="KW-0507">mRNA processing</keyword>
<dbReference type="GO" id="GO:0006397">
    <property type="term" value="P:mRNA processing"/>
    <property type="evidence" value="ECO:0007669"/>
    <property type="project" value="UniProtKB-KW"/>
</dbReference>
<dbReference type="Pfam" id="PF18334">
    <property type="entry name" value="XRN1_D2_D3"/>
    <property type="match status" value="1"/>
</dbReference>